<organism evidence="2">
    <name type="scientific">Desulfacinum infernum</name>
    <dbReference type="NCBI Taxonomy" id="35837"/>
    <lineage>
        <taxon>Bacteria</taxon>
        <taxon>Pseudomonadati</taxon>
        <taxon>Thermodesulfobacteriota</taxon>
        <taxon>Syntrophobacteria</taxon>
        <taxon>Syntrophobacterales</taxon>
        <taxon>Syntrophobacteraceae</taxon>
        <taxon>Desulfacinum</taxon>
    </lineage>
</organism>
<proteinExistence type="predicted"/>
<dbReference type="Gene3D" id="3.40.630.30">
    <property type="match status" value="1"/>
</dbReference>
<keyword evidence="2" id="KW-0808">Transferase</keyword>
<evidence type="ECO:0000259" key="1">
    <source>
        <dbReference type="PROSITE" id="PS51186"/>
    </source>
</evidence>
<dbReference type="CDD" id="cd04301">
    <property type="entry name" value="NAT_SF"/>
    <property type="match status" value="1"/>
</dbReference>
<accession>A0A832A6D6</accession>
<gene>
    <name evidence="2" type="ORF">ENS06_09315</name>
</gene>
<dbReference type="Pfam" id="PF00583">
    <property type="entry name" value="Acetyltransf_1"/>
    <property type="match status" value="1"/>
</dbReference>
<dbReference type="PROSITE" id="PS51186">
    <property type="entry name" value="GNAT"/>
    <property type="match status" value="1"/>
</dbReference>
<dbReference type="AlphaFoldDB" id="A0A832A6D6"/>
<dbReference type="InterPro" id="IPR000182">
    <property type="entry name" value="GNAT_dom"/>
</dbReference>
<evidence type="ECO:0000313" key="2">
    <source>
        <dbReference type="EMBL" id="HFK97504.1"/>
    </source>
</evidence>
<sequence>MHTLMRFDVPKPKESLLNNGEPVLFKMLVRDDEEAVRAFFRDIPDHEVEGFRDQVPDPRTVGTWIRQLDLVRVLPLAAWNGARTRIIGLASLNRMAGAYRHVAEIYVVVGSDHRQLGLGSSLIKELIEIGTRQGLYFLKAKVLIENQLAVRAFRQLGFEVKATLEDYFMTRDGKTKDVALMLKRLRFDLEEDFFYLF</sequence>
<protein>
    <submittedName>
        <fullName evidence="2">GNAT family N-acetyltransferase</fullName>
    </submittedName>
</protein>
<dbReference type="EMBL" id="DSTK01000027">
    <property type="protein sequence ID" value="HFK97504.1"/>
    <property type="molecule type" value="Genomic_DNA"/>
</dbReference>
<comment type="caution">
    <text evidence="2">The sequence shown here is derived from an EMBL/GenBank/DDBJ whole genome shotgun (WGS) entry which is preliminary data.</text>
</comment>
<feature type="domain" description="N-acetyltransferase" evidence="1">
    <location>
        <begin position="27"/>
        <end position="186"/>
    </location>
</feature>
<name>A0A832A6D6_9BACT</name>
<dbReference type="GO" id="GO:0016747">
    <property type="term" value="F:acyltransferase activity, transferring groups other than amino-acyl groups"/>
    <property type="evidence" value="ECO:0007669"/>
    <property type="project" value="InterPro"/>
</dbReference>
<dbReference type="InterPro" id="IPR016181">
    <property type="entry name" value="Acyl_CoA_acyltransferase"/>
</dbReference>
<reference evidence="2" key="1">
    <citation type="journal article" date="2020" name="mSystems">
        <title>Genome- and Community-Level Interaction Insights into Carbon Utilization and Element Cycling Functions of Hydrothermarchaeota in Hydrothermal Sediment.</title>
        <authorList>
            <person name="Zhou Z."/>
            <person name="Liu Y."/>
            <person name="Xu W."/>
            <person name="Pan J."/>
            <person name="Luo Z.H."/>
            <person name="Li M."/>
        </authorList>
    </citation>
    <scope>NUCLEOTIDE SEQUENCE [LARGE SCALE GENOMIC DNA]</scope>
    <source>
        <strain evidence="2">SpSt-456</strain>
    </source>
</reference>
<dbReference type="SUPFAM" id="SSF55729">
    <property type="entry name" value="Acyl-CoA N-acyltransferases (Nat)"/>
    <property type="match status" value="1"/>
</dbReference>